<dbReference type="AlphaFoldDB" id="A0A6V2D087"/>
<protein>
    <submittedName>
        <fullName evidence="3">Uncharacterized protein</fullName>
    </submittedName>
</protein>
<keyword evidence="1" id="KW-0812">Transmembrane</keyword>
<sequence>MEVTFANDDEVVQTVDSGQQRKRNFFYVTLLLHHRDDGTVQPLSSMLSPINLVLLFLCSLSLCIITDIICLNEIWICTARYYLCNRDKLWSKKSESSHSLQLLYL</sequence>
<dbReference type="EMBL" id="HBNS01011759">
    <property type="protein sequence ID" value="CAE4596948.1"/>
    <property type="molecule type" value="Transcribed_RNA"/>
</dbReference>
<reference evidence="3" key="1">
    <citation type="submission" date="2021-01" db="EMBL/GenBank/DDBJ databases">
        <authorList>
            <person name="Corre E."/>
            <person name="Pelletier E."/>
            <person name="Niang G."/>
            <person name="Scheremetjew M."/>
            <person name="Finn R."/>
            <person name="Kale V."/>
            <person name="Holt S."/>
            <person name="Cochrane G."/>
            <person name="Meng A."/>
            <person name="Brown T."/>
            <person name="Cohen L."/>
        </authorList>
    </citation>
    <scope>NUCLEOTIDE SEQUENCE</scope>
    <source>
        <strain evidence="3">GSO104</strain>
    </source>
</reference>
<feature type="transmembrane region" description="Helical" evidence="1">
    <location>
        <begin position="52"/>
        <end position="83"/>
    </location>
</feature>
<keyword evidence="1" id="KW-0472">Membrane</keyword>
<name>A0A6V2D087_9STRA</name>
<evidence type="ECO:0000313" key="2">
    <source>
        <dbReference type="EMBL" id="CAE4596945.1"/>
    </source>
</evidence>
<evidence type="ECO:0000313" key="3">
    <source>
        <dbReference type="EMBL" id="CAE4596948.1"/>
    </source>
</evidence>
<keyword evidence="1" id="KW-1133">Transmembrane helix</keyword>
<gene>
    <name evidence="2" type="ORF">DBRI00130_LOCUS9504</name>
    <name evidence="3" type="ORF">DBRI00130_LOCUS9505</name>
</gene>
<dbReference type="EMBL" id="HBNS01011757">
    <property type="protein sequence ID" value="CAE4596945.1"/>
    <property type="molecule type" value="Transcribed_RNA"/>
</dbReference>
<organism evidence="3">
    <name type="scientific">Ditylum brightwellii</name>
    <dbReference type="NCBI Taxonomy" id="49249"/>
    <lineage>
        <taxon>Eukaryota</taxon>
        <taxon>Sar</taxon>
        <taxon>Stramenopiles</taxon>
        <taxon>Ochrophyta</taxon>
        <taxon>Bacillariophyta</taxon>
        <taxon>Mediophyceae</taxon>
        <taxon>Lithodesmiophycidae</taxon>
        <taxon>Lithodesmiales</taxon>
        <taxon>Lithodesmiaceae</taxon>
        <taxon>Ditylum</taxon>
    </lineage>
</organism>
<accession>A0A6V2D087</accession>
<evidence type="ECO:0000256" key="1">
    <source>
        <dbReference type="SAM" id="Phobius"/>
    </source>
</evidence>
<proteinExistence type="predicted"/>